<name>A0ACB7ZUD2_9AGAM</name>
<reference evidence="1" key="1">
    <citation type="journal article" date="2021" name="New Phytol.">
        <title>Evolutionary innovations through gain and loss of genes in the ectomycorrhizal Boletales.</title>
        <authorList>
            <person name="Wu G."/>
            <person name="Miyauchi S."/>
            <person name="Morin E."/>
            <person name="Kuo A."/>
            <person name="Drula E."/>
            <person name="Varga T."/>
            <person name="Kohler A."/>
            <person name="Feng B."/>
            <person name="Cao Y."/>
            <person name="Lipzen A."/>
            <person name="Daum C."/>
            <person name="Hundley H."/>
            <person name="Pangilinan J."/>
            <person name="Johnson J."/>
            <person name="Barry K."/>
            <person name="LaButti K."/>
            <person name="Ng V."/>
            <person name="Ahrendt S."/>
            <person name="Min B."/>
            <person name="Choi I.G."/>
            <person name="Park H."/>
            <person name="Plett J.M."/>
            <person name="Magnuson J."/>
            <person name="Spatafora J.W."/>
            <person name="Nagy L.G."/>
            <person name="Henrissat B."/>
            <person name="Grigoriev I.V."/>
            <person name="Yang Z.L."/>
            <person name="Xu J."/>
            <person name="Martin F.M."/>
        </authorList>
    </citation>
    <scope>NUCLEOTIDE SEQUENCE</scope>
    <source>
        <strain evidence="1">ATCC 28755</strain>
    </source>
</reference>
<evidence type="ECO:0000313" key="1">
    <source>
        <dbReference type="EMBL" id="KAH7904655.1"/>
    </source>
</evidence>
<dbReference type="Proteomes" id="UP000790377">
    <property type="component" value="Unassembled WGS sequence"/>
</dbReference>
<evidence type="ECO:0000313" key="2">
    <source>
        <dbReference type="Proteomes" id="UP000790377"/>
    </source>
</evidence>
<accession>A0ACB7ZUD2</accession>
<sequence length="270" mass="31496">MRIRISKQRLRNYRLIAMMGRRRQQILRNTPVAMVSLCSYADRCFQKSASGRSVERPEALYGKEFRWILSERQRSSAAVVKMIIPTARFCKSWPMPTETNQNFPANSGWHFEPASCTEKEPGIFHQHCNQTPEPQIPPNVKRNLQRQDTFSDPASLWHYIRQHLYASRRSESNNQECQRAMMSRRGDSPPIFNTNDMDQVAFHFFNSLQTEYQTSINHEINRRGETRIQMRRYAVRSLIAPEEVDIHKGIKCRQSENARTKSGDEGNACA</sequence>
<proteinExistence type="predicted"/>
<protein>
    <submittedName>
        <fullName evidence="1">Uncharacterized protein</fullName>
    </submittedName>
</protein>
<dbReference type="EMBL" id="MU268400">
    <property type="protein sequence ID" value="KAH7904655.1"/>
    <property type="molecule type" value="Genomic_DNA"/>
</dbReference>
<keyword evidence="2" id="KW-1185">Reference proteome</keyword>
<organism evidence="1 2">
    <name type="scientific">Hygrophoropsis aurantiaca</name>
    <dbReference type="NCBI Taxonomy" id="72124"/>
    <lineage>
        <taxon>Eukaryota</taxon>
        <taxon>Fungi</taxon>
        <taxon>Dikarya</taxon>
        <taxon>Basidiomycota</taxon>
        <taxon>Agaricomycotina</taxon>
        <taxon>Agaricomycetes</taxon>
        <taxon>Agaricomycetidae</taxon>
        <taxon>Boletales</taxon>
        <taxon>Coniophorineae</taxon>
        <taxon>Hygrophoropsidaceae</taxon>
        <taxon>Hygrophoropsis</taxon>
    </lineage>
</organism>
<comment type="caution">
    <text evidence="1">The sequence shown here is derived from an EMBL/GenBank/DDBJ whole genome shotgun (WGS) entry which is preliminary data.</text>
</comment>
<gene>
    <name evidence="1" type="ORF">BJ138DRAFT_1183992</name>
</gene>